<reference evidence="11" key="5">
    <citation type="submission" date="2025-09" db="UniProtKB">
        <authorList>
            <consortium name="Ensembl"/>
        </authorList>
    </citation>
    <scope>IDENTIFICATION</scope>
</reference>
<protein>
    <recommendedName>
        <fullName evidence="4">Threonylcarbamoyl-AMP synthase</fullName>
        <ecNumber evidence="3">2.7.7.87</ecNumber>
    </recommendedName>
</protein>
<dbReference type="InterPro" id="IPR050156">
    <property type="entry name" value="TC-AMP_synthase_SUA5"/>
</dbReference>
<evidence type="ECO:0000256" key="8">
    <source>
        <dbReference type="SAM" id="MobiDB-lite"/>
    </source>
</evidence>
<reference evidence="12" key="3">
    <citation type="journal article" date="2014" name="Nature">
        <title>Elephant shark genome provides unique insights into gnathostome evolution.</title>
        <authorList>
            <consortium name="International Elephant Shark Genome Sequencing Consortium"/>
            <person name="Venkatesh B."/>
            <person name="Lee A.P."/>
            <person name="Ravi V."/>
            <person name="Maurya A.K."/>
            <person name="Lian M.M."/>
            <person name="Swann J.B."/>
            <person name="Ohta Y."/>
            <person name="Flajnik M.F."/>
            <person name="Sutoh Y."/>
            <person name="Kasahara M."/>
            <person name="Hoon S."/>
            <person name="Gangu V."/>
            <person name="Roy S.W."/>
            <person name="Irimia M."/>
            <person name="Korzh V."/>
            <person name="Kondrychyn I."/>
            <person name="Lim Z.W."/>
            <person name="Tay B.H."/>
            <person name="Tohari S."/>
            <person name="Kong K.W."/>
            <person name="Ho S."/>
            <person name="Lorente-Galdos B."/>
            <person name="Quilez J."/>
            <person name="Marques-Bonet T."/>
            <person name="Raney B.J."/>
            <person name="Ingham P.W."/>
            <person name="Tay A."/>
            <person name="Hillier L.W."/>
            <person name="Minx P."/>
            <person name="Boehm T."/>
            <person name="Wilson R.K."/>
            <person name="Brenner S."/>
            <person name="Warren W.C."/>
        </authorList>
    </citation>
    <scope>NUCLEOTIDE SEQUENCE [LARGE SCALE GENOMIC DNA]</scope>
</reference>
<keyword evidence="12" id="KW-1185">Reference proteome</keyword>
<feature type="transmembrane region" description="Helical" evidence="9">
    <location>
        <begin position="269"/>
        <end position="286"/>
    </location>
</feature>
<keyword evidence="9" id="KW-0472">Membrane</keyword>
<dbReference type="GO" id="GO:0005737">
    <property type="term" value="C:cytoplasm"/>
    <property type="evidence" value="ECO:0007669"/>
    <property type="project" value="UniProtKB-SubCell"/>
</dbReference>
<dbReference type="InParanoid" id="A0A4W3H2Y5"/>
<dbReference type="PANTHER" id="PTHR17490:SF17">
    <property type="entry name" value="THREONYLCARBAMOYL-AMP SYNTHASE"/>
    <property type="match status" value="1"/>
</dbReference>
<accession>A0A4W3H2Y5</accession>
<keyword evidence="5" id="KW-0963">Cytoplasm</keyword>
<dbReference type="GO" id="GO:0006450">
    <property type="term" value="P:regulation of translational fidelity"/>
    <property type="evidence" value="ECO:0007669"/>
    <property type="project" value="TreeGrafter"/>
</dbReference>
<feature type="compositionally biased region" description="Low complexity" evidence="8">
    <location>
        <begin position="774"/>
        <end position="784"/>
    </location>
</feature>
<dbReference type="PROSITE" id="PS51163">
    <property type="entry name" value="YRDC"/>
    <property type="match status" value="1"/>
</dbReference>
<evidence type="ECO:0000313" key="11">
    <source>
        <dbReference type="Ensembl" id="ENSCMIP00000009522.1"/>
    </source>
</evidence>
<feature type="transmembrane region" description="Helical" evidence="9">
    <location>
        <begin position="115"/>
        <end position="136"/>
    </location>
</feature>
<evidence type="ECO:0000256" key="1">
    <source>
        <dbReference type="ARBA" id="ARBA00004496"/>
    </source>
</evidence>
<evidence type="ECO:0000256" key="5">
    <source>
        <dbReference type="ARBA" id="ARBA00022490"/>
    </source>
</evidence>
<keyword evidence="9" id="KW-1133">Transmembrane helix</keyword>
<evidence type="ECO:0000256" key="7">
    <source>
        <dbReference type="ARBA" id="ARBA00048366"/>
    </source>
</evidence>
<proteinExistence type="inferred from homology"/>
<dbReference type="GO" id="GO:0003725">
    <property type="term" value="F:double-stranded RNA binding"/>
    <property type="evidence" value="ECO:0007669"/>
    <property type="project" value="InterPro"/>
</dbReference>
<comment type="similarity">
    <text evidence="2">Belongs to the SUA5 family.</text>
</comment>
<evidence type="ECO:0000256" key="3">
    <source>
        <dbReference type="ARBA" id="ARBA00012584"/>
    </source>
</evidence>
<feature type="domain" description="YrdC-like" evidence="10">
    <location>
        <begin position="551"/>
        <end position="746"/>
    </location>
</feature>
<reference evidence="11" key="4">
    <citation type="submission" date="2025-08" db="UniProtKB">
        <authorList>
            <consortium name="Ensembl"/>
        </authorList>
    </citation>
    <scope>IDENTIFICATION</scope>
</reference>
<feature type="transmembrane region" description="Helical" evidence="9">
    <location>
        <begin position="70"/>
        <end position="103"/>
    </location>
</feature>
<comment type="catalytic activity">
    <reaction evidence="7">
        <text>L-threonine + hydrogencarbonate + ATP = L-threonylcarbamoyladenylate + diphosphate + H2O</text>
        <dbReference type="Rhea" id="RHEA:36407"/>
        <dbReference type="ChEBI" id="CHEBI:15377"/>
        <dbReference type="ChEBI" id="CHEBI:17544"/>
        <dbReference type="ChEBI" id="CHEBI:30616"/>
        <dbReference type="ChEBI" id="CHEBI:33019"/>
        <dbReference type="ChEBI" id="CHEBI:57926"/>
        <dbReference type="ChEBI" id="CHEBI:73682"/>
        <dbReference type="EC" id="2.7.7.87"/>
    </reaction>
</comment>
<keyword evidence="6" id="KW-0808">Transferase</keyword>
<dbReference type="Proteomes" id="UP000314986">
    <property type="component" value="Unassembled WGS sequence"/>
</dbReference>
<dbReference type="PANTHER" id="PTHR17490">
    <property type="entry name" value="SUA5"/>
    <property type="match status" value="1"/>
</dbReference>
<dbReference type="GeneTree" id="ENSGT00390000015364"/>
<dbReference type="InterPro" id="IPR006070">
    <property type="entry name" value="Sua5-like_dom"/>
</dbReference>
<evidence type="ECO:0000256" key="6">
    <source>
        <dbReference type="ARBA" id="ARBA00022679"/>
    </source>
</evidence>
<dbReference type="EC" id="2.7.7.87" evidence="3"/>
<dbReference type="Gene3D" id="3.90.870.10">
    <property type="entry name" value="DHBP synthase"/>
    <property type="match status" value="1"/>
</dbReference>
<organism evidence="11 12">
    <name type="scientific">Callorhinchus milii</name>
    <name type="common">Ghost shark</name>
    <dbReference type="NCBI Taxonomy" id="7868"/>
    <lineage>
        <taxon>Eukaryota</taxon>
        <taxon>Metazoa</taxon>
        <taxon>Chordata</taxon>
        <taxon>Craniata</taxon>
        <taxon>Vertebrata</taxon>
        <taxon>Chondrichthyes</taxon>
        <taxon>Holocephali</taxon>
        <taxon>Chimaeriformes</taxon>
        <taxon>Callorhinchidae</taxon>
        <taxon>Callorhinchus</taxon>
    </lineage>
</organism>
<feature type="transmembrane region" description="Helical" evidence="9">
    <location>
        <begin position="234"/>
        <end position="257"/>
    </location>
</feature>
<evidence type="ECO:0000313" key="12">
    <source>
        <dbReference type="Proteomes" id="UP000314986"/>
    </source>
</evidence>
<feature type="transmembrane region" description="Helical" evidence="9">
    <location>
        <begin position="471"/>
        <end position="490"/>
    </location>
</feature>
<reference evidence="12" key="2">
    <citation type="journal article" date="2007" name="PLoS Biol.">
        <title>Survey sequencing and comparative analysis of the elephant shark (Callorhinchus milii) genome.</title>
        <authorList>
            <person name="Venkatesh B."/>
            <person name="Kirkness E.F."/>
            <person name="Loh Y.H."/>
            <person name="Halpern A.L."/>
            <person name="Lee A.P."/>
            <person name="Johnson J."/>
            <person name="Dandona N."/>
            <person name="Viswanathan L.D."/>
            <person name="Tay A."/>
            <person name="Venter J.C."/>
            <person name="Strausberg R.L."/>
            <person name="Brenner S."/>
        </authorList>
    </citation>
    <scope>NUCLEOTIDE SEQUENCE [LARGE SCALE GENOMIC DNA]</scope>
</reference>
<name>A0A4W3H2Y5_CALMI</name>
<feature type="transmembrane region" description="Helical" evidence="9">
    <location>
        <begin position="358"/>
        <end position="380"/>
    </location>
</feature>
<evidence type="ECO:0000256" key="4">
    <source>
        <dbReference type="ARBA" id="ARBA00015492"/>
    </source>
</evidence>
<comment type="subcellular location">
    <subcellularLocation>
        <location evidence="1">Cytoplasm</location>
    </subcellularLocation>
</comment>
<feature type="transmembrane region" description="Helical" evidence="9">
    <location>
        <begin position="29"/>
        <end position="50"/>
    </location>
</feature>
<evidence type="ECO:0000259" key="10">
    <source>
        <dbReference type="PROSITE" id="PS51163"/>
    </source>
</evidence>
<feature type="transmembrane region" description="Helical" evidence="9">
    <location>
        <begin position="386"/>
        <end position="405"/>
    </location>
</feature>
<sequence length="809" mass="84480">SNVNRWLWSVAKFVATLFLDSVRKSRASLFANLCLTLSALWCGSGLVHLLVGQRVVAGEAAVRDALVPGLLASALGLLLLAAASLLAGRAVLSGLCLALALALAHRVASLYRPAFGGSAAAACYLIAACLGLYAALSRGLKPRPGGGGGVGGVKPESGESPALASGHLLNVLSAAVFGCRVLGITSALSVGQVPWLWTAAALQLGLCVMAFRAADPLWAAAAAAASASGTGLLTSPASALALLAALFLALALLTAALRGPLQAAGPLSFVAYSLAVAAARPASGFLHGGPQGTSLAVLLVAACLALVHLWPGGFPARLTGARASGRLVAALSGLKLRRPEDSRAPRLGYARYSEAESLAHACSALAAFALVSPGVVGVSAAGPLTLPWVVVPGGAVQLLCGSIAFSRGKTLESSAFVLYGAMWVVWGLTRFGGLYGTARGFRVSLGIVCFLLSNCFVVVGAVFLNKMWLAFSLAFQLVLISFLLDAVGANPYGYDVGVGVVFGLVSFYCFLATLFNQSFESPRMPVGSPLVKLSGYRQPGSECPHLQSRKASSVAQIAEIMKNGGACGIPTDTVYVLVAACNRPDAVEKAYNTKKQAKERPMSLWISNLSQLEPAKHLFSPLLWDFMHTVWPSSISLVIPRGQWLDCFGLKNAAKYIGTPQSIAIRIPDCAVTTHLIDQVGPIAVTSANPTGEADTTHHNQVYSKLGNKVDGVLCDGPSPENIASTVVDCTKMESGTLGFFRVGLVPKSEVLQLFEKVQKRHMNGLSNGSFSHQQPDLDTTPQQPHKRHSPNATYENQAFAVEEYDEKI</sequence>
<dbReference type="Pfam" id="PF01300">
    <property type="entry name" value="Sua5_yciO_yrdC"/>
    <property type="match status" value="1"/>
</dbReference>
<feature type="transmembrane region" description="Helical" evidence="9">
    <location>
        <begin position="443"/>
        <end position="464"/>
    </location>
</feature>
<feature type="transmembrane region" description="Helical" evidence="9">
    <location>
        <begin position="292"/>
        <end position="310"/>
    </location>
</feature>
<feature type="region of interest" description="Disordered" evidence="8">
    <location>
        <begin position="765"/>
        <end position="799"/>
    </location>
</feature>
<keyword evidence="9" id="KW-0812">Transmembrane</keyword>
<dbReference type="STRING" id="7868.ENSCMIP00000009522"/>
<dbReference type="GO" id="GO:0061710">
    <property type="term" value="F:L-threonylcarbamoyladenylate synthase"/>
    <property type="evidence" value="ECO:0007669"/>
    <property type="project" value="UniProtKB-EC"/>
</dbReference>
<dbReference type="AlphaFoldDB" id="A0A4W3H2Y5"/>
<feature type="transmembrane region" description="Helical" evidence="9">
    <location>
        <begin position="417"/>
        <end position="437"/>
    </location>
</feature>
<evidence type="ECO:0000256" key="2">
    <source>
        <dbReference type="ARBA" id="ARBA00007663"/>
    </source>
</evidence>
<dbReference type="FunFam" id="3.90.870.10:FF:000010">
    <property type="entry name" value="Si:ch211-153b23.4"/>
    <property type="match status" value="1"/>
</dbReference>
<dbReference type="Ensembl" id="ENSCMIT00000009783.1">
    <property type="protein sequence ID" value="ENSCMIP00000009522.1"/>
    <property type="gene ID" value="ENSCMIG00000005051.1"/>
</dbReference>
<evidence type="ECO:0000256" key="9">
    <source>
        <dbReference type="SAM" id="Phobius"/>
    </source>
</evidence>
<dbReference type="GO" id="GO:0000049">
    <property type="term" value="F:tRNA binding"/>
    <property type="evidence" value="ECO:0007669"/>
    <property type="project" value="TreeGrafter"/>
</dbReference>
<feature type="transmembrane region" description="Helical" evidence="9">
    <location>
        <begin position="496"/>
        <end position="515"/>
    </location>
</feature>
<dbReference type="SUPFAM" id="SSF55821">
    <property type="entry name" value="YrdC/RibB"/>
    <property type="match status" value="1"/>
</dbReference>
<dbReference type="OMA" id="GMCILFY"/>
<dbReference type="InterPro" id="IPR017945">
    <property type="entry name" value="DHBP_synth_RibB-like_a/b_dom"/>
</dbReference>
<reference evidence="12" key="1">
    <citation type="journal article" date="2006" name="Science">
        <title>Ancient noncoding elements conserved in the human genome.</title>
        <authorList>
            <person name="Venkatesh B."/>
            <person name="Kirkness E.F."/>
            <person name="Loh Y.H."/>
            <person name="Halpern A.L."/>
            <person name="Lee A.P."/>
            <person name="Johnson J."/>
            <person name="Dandona N."/>
            <person name="Viswanathan L.D."/>
            <person name="Tay A."/>
            <person name="Venter J.C."/>
            <person name="Strausberg R.L."/>
            <person name="Brenner S."/>
        </authorList>
    </citation>
    <scope>NUCLEOTIDE SEQUENCE [LARGE SCALE GENOMIC DNA]</scope>
</reference>